<dbReference type="EMBL" id="FLRD01000108">
    <property type="protein sequence ID" value="SBT38479.1"/>
    <property type="molecule type" value="Genomic_DNA"/>
</dbReference>
<evidence type="ECO:0000256" key="1">
    <source>
        <dbReference type="SAM" id="MobiDB-lite"/>
    </source>
</evidence>
<dbReference type="Proteomes" id="UP000078555">
    <property type="component" value="Unassembled WGS sequence"/>
</dbReference>
<reference evidence="3" key="1">
    <citation type="submission" date="2016-05" db="EMBL/GenBank/DDBJ databases">
        <authorList>
            <person name="Naeem Raeece"/>
        </authorList>
    </citation>
    <scope>NUCLEOTIDE SEQUENCE [LARGE SCALE GENOMIC DNA]</scope>
</reference>
<feature type="compositionally biased region" description="Basic and acidic residues" evidence="1">
    <location>
        <begin position="29"/>
        <end position="48"/>
    </location>
</feature>
<gene>
    <name evidence="2" type="ORF">POVWA1_038020</name>
</gene>
<dbReference type="AlphaFoldDB" id="A0A1A8Z3S0"/>
<accession>A0A1A8Z3S0</accession>
<organism evidence="2 3">
    <name type="scientific">Plasmodium ovale wallikeri</name>
    <dbReference type="NCBI Taxonomy" id="864142"/>
    <lineage>
        <taxon>Eukaryota</taxon>
        <taxon>Sar</taxon>
        <taxon>Alveolata</taxon>
        <taxon>Apicomplexa</taxon>
        <taxon>Aconoidasida</taxon>
        <taxon>Haemosporida</taxon>
        <taxon>Plasmodiidae</taxon>
        <taxon>Plasmodium</taxon>
        <taxon>Plasmodium (Plasmodium)</taxon>
    </lineage>
</organism>
<proteinExistence type="predicted"/>
<feature type="region of interest" description="Disordered" evidence="1">
    <location>
        <begin position="13"/>
        <end position="50"/>
    </location>
</feature>
<protein>
    <submittedName>
        <fullName evidence="2">Uncharacterized protein</fullName>
    </submittedName>
</protein>
<evidence type="ECO:0000313" key="2">
    <source>
        <dbReference type="EMBL" id="SBT38479.1"/>
    </source>
</evidence>
<evidence type="ECO:0000313" key="3">
    <source>
        <dbReference type="Proteomes" id="UP000078555"/>
    </source>
</evidence>
<name>A0A1A8Z3S0_PLAOA</name>
<keyword evidence="3" id="KW-1185">Reference proteome</keyword>
<sequence>MYANWHLLVDANEYPHGDANWDPQGDANEDPHVDANEDPHGDANEYPHADASTTNTCICLKITKGLKTTMGIRAEEKIFKI</sequence>